<dbReference type="AlphaFoldDB" id="A0A0D0E8S2"/>
<dbReference type="HOGENOM" id="CLU_776342_0_0_1"/>
<feature type="compositionally biased region" description="Basic and acidic residues" evidence="1">
    <location>
        <begin position="195"/>
        <end position="286"/>
    </location>
</feature>
<dbReference type="OrthoDB" id="3240950at2759"/>
<reference evidence="2 3" key="1">
    <citation type="submission" date="2014-04" db="EMBL/GenBank/DDBJ databases">
        <authorList>
            <consortium name="DOE Joint Genome Institute"/>
            <person name="Kuo A."/>
            <person name="Kohler A."/>
            <person name="Jargeat P."/>
            <person name="Nagy L.G."/>
            <person name="Floudas D."/>
            <person name="Copeland A."/>
            <person name="Barry K.W."/>
            <person name="Cichocki N."/>
            <person name="Veneault-Fourrey C."/>
            <person name="LaButti K."/>
            <person name="Lindquist E.A."/>
            <person name="Lipzen A."/>
            <person name="Lundell T."/>
            <person name="Morin E."/>
            <person name="Murat C."/>
            <person name="Sun H."/>
            <person name="Tunlid A."/>
            <person name="Henrissat B."/>
            <person name="Grigoriev I.V."/>
            <person name="Hibbett D.S."/>
            <person name="Martin F."/>
            <person name="Nordberg H.P."/>
            <person name="Cantor M.N."/>
            <person name="Hua S.X."/>
        </authorList>
    </citation>
    <scope>NUCLEOTIDE SEQUENCE [LARGE SCALE GENOMIC DNA]</scope>
    <source>
        <strain evidence="2 3">Ve08.2h10</strain>
    </source>
</reference>
<sequence length="357" mass="40953">MDRPPQDAFGHVGSHSGHGERAGPDKPIIMTASRISRSSASGSDHTIENLRTPLSMHPSERVIPPLPRHYSGTVSKSPTDIYGGQSHGVAHEVRPYHNPEIYSDGYGRGHERSGPIYYIIPGGMDVIFQDEHGNEITRVGDFSGRPRPSRPGPFVVQNEFGKELYRYDDHDKGPHRGYSEPPIVQIDHYSHSSRPNRERSYSSHTYRSDPSHRRLYDHRPDFRDREYRGEKDYRDHRDHSHRDYRGYDDHKDYGDYSDRKRYRDHSDHRGYGSYRDNGDHRGHGRSDPYVPGRVSSRTSHRSHSHASQVSVPTRQYSPSVSDDRRLGANRDYAGSHHSSRHQEDGPDISDSLRALHI</sequence>
<evidence type="ECO:0000256" key="1">
    <source>
        <dbReference type="SAM" id="MobiDB-lite"/>
    </source>
</evidence>
<keyword evidence="3" id="KW-1185">Reference proteome</keyword>
<protein>
    <submittedName>
        <fullName evidence="2">Uncharacterized protein</fullName>
    </submittedName>
</protein>
<evidence type="ECO:0000313" key="2">
    <source>
        <dbReference type="EMBL" id="KIK98759.1"/>
    </source>
</evidence>
<feature type="compositionally biased region" description="Polar residues" evidence="1">
    <location>
        <begin position="308"/>
        <end position="320"/>
    </location>
</feature>
<dbReference type="Proteomes" id="UP000054538">
    <property type="component" value="Unassembled WGS sequence"/>
</dbReference>
<reference evidence="3" key="2">
    <citation type="submission" date="2015-01" db="EMBL/GenBank/DDBJ databases">
        <title>Evolutionary Origins and Diversification of the Mycorrhizal Mutualists.</title>
        <authorList>
            <consortium name="DOE Joint Genome Institute"/>
            <consortium name="Mycorrhizal Genomics Consortium"/>
            <person name="Kohler A."/>
            <person name="Kuo A."/>
            <person name="Nagy L.G."/>
            <person name="Floudas D."/>
            <person name="Copeland A."/>
            <person name="Barry K.W."/>
            <person name="Cichocki N."/>
            <person name="Veneault-Fourrey C."/>
            <person name="LaButti K."/>
            <person name="Lindquist E.A."/>
            <person name="Lipzen A."/>
            <person name="Lundell T."/>
            <person name="Morin E."/>
            <person name="Murat C."/>
            <person name="Riley R."/>
            <person name="Ohm R."/>
            <person name="Sun H."/>
            <person name="Tunlid A."/>
            <person name="Henrissat B."/>
            <person name="Grigoriev I.V."/>
            <person name="Hibbett D.S."/>
            <person name="Martin F."/>
        </authorList>
    </citation>
    <scope>NUCLEOTIDE SEQUENCE [LARGE SCALE GENOMIC DNA]</scope>
    <source>
        <strain evidence="3">Ve08.2h10</strain>
    </source>
</reference>
<dbReference type="EMBL" id="KN824882">
    <property type="protein sequence ID" value="KIK98759.1"/>
    <property type="molecule type" value="Genomic_DNA"/>
</dbReference>
<feature type="region of interest" description="Disordered" evidence="1">
    <location>
        <begin position="187"/>
        <end position="357"/>
    </location>
</feature>
<proteinExistence type="predicted"/>
<accession>A0A0D0E8S2</accession>
<evidence type="ECO:0000313" key="3">
    <source>
        <dbReference type="Proteomes" id="UP000054538"/>
    </source>
</evidence>
<name>A0A0D0E8S2_9AGAM</name>
<feature type="region of interest" description="Disordered" evidence="1">
    <location>
        <begin position="1"/>
        <end position="27"/>
    </location>
</feature>
<organism evidence="2 3">
    <name type="scientific">Paxillus rubicundulus Ve08.2h10</name>
    <dbReference type="NCBI Taxonomy" id="930991"/>
    <lineage>
        <taxon>Eukaryota</taxon>
        <taxon>Fungi</taxon>
        <taxon>Dikarya</taxon>
        <taxon>Basidiomycota</taxon>
        <taxon>Agaricomycotina</taxon>
        <taxon>Agaricomycetes</taxon>
        <taxon>Agaricomycetidae</taxon>
        <taxon>Boletales</taxon>
        <taxon>Paxilineae</taxon>
        <taxon>Paxillaceae</taxon>
        <taxon>Paxillus</taxon>
    </lineage>
</organism>
<gene>
    <name evidence="2" type="ORF">PAXRUDRAFT_646679</name>
</gene>
<dbReference type="InParanoid" id="A0A0D0E8S2"/>